<dbReference type="AlphaFoldDB" id="A0A182C7H4"/>
<name>A0A182C7H4_9BACT</name>
<reference evidence="2 3" key="1">
    <citation type="submission" date="2014-02" db="EMBL/GenBank/DDBJ databases">
        <title>Kosmotoga genome sequencing.</title>
        <authorList>
            <person name="Pollo S.M."/>
            <person name="Charchuk R."/>
            <person name="Nesbo C.L."/>
        </authorList>
    </citation>
    <scope>NUCLEOTIDE SEQUENCE [LARGE SCALE GENOMIC DNA]</scope>
    <source>
        <strain evidence="2 3">S304</strain>
    </source>
</reference>
<dbReference type="RefSeq" id="WP_068345866.1">
    <property type="nucleotide sequence ID" value="NZ_JFHK01000003.1"/>
</dbReference>
<proteinExistence type="predicted"/>
<protein>
    <recommendedName>
        <fullName evidence="4">DUF4203 domain-containing protein</fullName>
    </recommendedName>
</protein>
<dbReference type="Proteomes" id="UP000077339">
    <property type="component" value="Unassembled WGS sequence"/>
</dbReference>
<feature type="transmembrane region" description="Helical" evidence="1">
    <location>
        <begin position="12"/>
        <end position="29"/>
    </location>
</feature>
<evidence type="ECO:0000313" key="3">
    <source>
        <dbReference type="Proteomes" id="UP000077339"/>
    </source>
</evidence>
<sequence>MDLTFLDSLVQAVFENWYIVLPFSILMYFGARFFEAVTLFLVGAAIGFFYIFPIVNNQFADFIGGLSEPIQNALPIIVALIIAVAFLAVYKVAVFILVALAAGGLVYFFLKIVVDYLSANVEQLSGFLSSSAMTYVIIFVAILAAIAGGIVGSKKSKSVFTAISIILGSVGIVLSVYVLTMNMAFDVPTNELTQNISAIHISAMGILVILLSIFGLKRAFRQAA</sequence>
<feature type="transmembrane region" description="Helical" evidence="1">
    <location>
        <begin position="36"/>
        <end position="55"/>
    </location>
</feature>
<keyword evidence="1" id="KW-1133">Transmembrane helix</keyword>
<keyword evidence="1" id="KW-0472">Membrane</keyword>
<feature type="transmembrane region" description="Helical" evidence="1">
    <location>
        <begin position="94"/>
        <end position="112"/>
    </location>
</feature>
<organism evidence="2 3">
    <name type="scientific">Kosmotoga arenicorallina S304</name>
    <dbReference type="NCBI Taxonomy" id="1453497"/>
    <lineage>
        <taxon>Bacteria</taxon>
        <taxon>Thermotogati</taxon>
        <taxon>Thermotogota</taxon>
        <taxon>Thermotogae</taxon>
        <taxon>Kosmotogales</taxon>
        <taxon>Kosmotogaceae</taxon>
        <taxon>Kosmotoga</taxon>
    </lineage>
</organism>
<evidence type="ECO:0008006" key="4">
    <source>
        <dbReference type="Google" id="ProtNLM"/>
    </source>
</evidence>
<keyword evidence="3" id="KW-1185">Reference proteome</keyword>
<feature type="transmembrane region" description="Helical" evidence="1">
    <location>
        <begin position="159"/>
        <end position="178"/>
    </location>
</feature>
<feature type="transmembrane region" description="Helical" evidence="1">
    <location>
        <begin position="70"/>
        <end position="89"/>
    </location>
</feature>
<dbReference type="PATRIC" id="fig|1453497.3.peg.1133"/>
<feature type="transmembrane region" description="Helical" evidence="1">
    <location>
        <begin position="132"/>
        <end position="152"/>
    </location>
</feature>
<comment type="caution">
    <text evidence="2">The sequence shown here is derived from an EMBL/GenBank/DDBJ whole genome shotgun (WGS) entry which is preliminary data.</text>
</comment>
<evidence type="ECO:0000313" key="2">
    <source>
        <dbReference type="EMBL" id="OAA31565.1"/>
    </source>
</evidence>
<feature type="transmembrane region" description="Helical" evidence="1">
    <location>
        <begin position="198"/>
        <end position="216"/>
    </location>
</feature>
<keyword evidence="1" id="KW-0812">Transmembrane</keyword>
<evidence type="ECO:0000256" key="1">
    <source>
        <dbReference type="SAM" id="Phobius"/>
    </source>
</evidence>
<dbReference type="STRING" id="1453497.AT15_05690"/>
<dbReference type="EMBL" id="JFHK01000003">
    <property type="protein sequence ID" value="OAA31565.1"/>
    <property type="molecule type" value="Genomic_DNA"/>
</dbReference>
<accession>A0A182C7H4</accession>
<gene>
    <name evidence="2" type="ORF">AT15_05690</name>
</gene>